<reference evidence="3" key="1">
    <citation type="submission" date="2025-08" db="UniProtKB">
        <authorList>
            <consortium name="RefSeq"/>
        </authorList>
    </citation>
    <scope>IDENTIFICATION</scope>
    <source>
        <tissue evidence="3">Testes</tissue>
    </source>
</reference>
<keyword evidence="2" id="KW-1185">Reference proteome</keyword>
<dbReference type="InterPro" id="IPR013761">
    <property type="entry name" value="SAM/pointed_sf"/>
</dbReference>
<dbReference type="InterPro" id="IPR052281">
    <property type="entry name" value="GAREM"/>
</dbReference>
<dbReference type="SUPFAM" id="SSF47769">
    <property type="entry name" value="SAM/Pointed domain"/>
    <property type="match status" value="1"/>
</dbReference>
<evidence type="ECO:0000313" key="2">
    <source>
        <dbReference type="Proteomes" id="UP000694865"/>
    </source>
</evidence>
<organism evidence="2 3">
    <name type="scientific">Saccoglossus kowalevskii</name>
    <name type="common">Acorn worm</name>
    <dbReference type="NCBI Taxonomy" id="10224"/>
    <lineage>
        <taxon>Eukaryota</taxon>
        <taxon>Metazoa</taxon>
        <taxon>Hemichordata</taxon>
        <taxon>Enteropneusta</taxon>
        <taxon>Harrimaniidae</taxon>
        <taxon>Saccoglossus</taxon>
    </lineage>
</organism>
<dbReference type="PANTHER" id="PTHR14454">
    <property type="entry name" value="GRB2-ASSOCIATED AND REGULATOR OF MAPK PROTEIN FAMILY MEMBER"/>
    <property type="match status" value="1"/>
</dbReference>
<gene>
    <name evidence="3" type="primary">LOC100367905</name>
</gene>
<accession>A0ABM0N0B6</accession>
<name>A0ABM0N0B6_SACKO</name>
<dbReference type="GeneID" id="100367905"/>
<proteinExistence type="predicted"/>
<dbReference type="Proteomes" id="UP000694865">
    <property type="component" value="Unplaced"/>
</dbReference>
<evidence type="ECO:0000259" key="1">
    <source>
        <dbReference type="Pfam" id="PF00536"/>
    </source>
</evidence>
<dbReference type="RefSeq" id="XP_006825707.1">
    <property type="nucleotide sequence ID" value="XM_006825644.1"/>
</dbReference>
<dbReference type="InterPro" id="IPR001660">
    <property type="entry name" value="SAM"/>
</dbReference>
<dbReference type="PANTHER" id="PTHR14454:SF11">
    <property type="entry name" value="SERRANO, ISOFORM F"/>
    <property type="match status" value="1"/>
</dbReference>
<feature type="domain" description="SAM" evidence="1">
    <location>
        <begin position="288"/>
        <end position="343"/>
    </location>
</feature>
<protein>
    <submittedName>
        <fullName evidence="3">Uncharacterized protein LOC100367905</fullName>
    </submittedName>
</protein>
<sequence length="360" mass="40298">MASSKHCTLTELVNEKLPMRVKMAPEANDMSTHKSMRTVLLLKSVESVQHVIATRPTQDGVLSIPLHLSLNVSKVSDDSVDVKTVLRALKPIYACVNSTWKVEDVGIWNLPSQFSQTPQPLEDVLRCWFNSSEGQRRASEVCGVSLKNHKKIIDRLKHDIYDIAHNSQSCSTSTSLSSPTVTESKAAYYFNIQGPTPQTKINGSRAATLPAGQSIGTFHPSDKEEDRFTETYTTHGLQGYQSIGSHSARDDIEDDPNTHHYASLGSFSVEQKSSQCPPHLDDGYDMKMEDVCAMLCDINLSKYVEVFKNEMIDGNLLQVLDEDIMVSDLGMSKLHARKLRLHLAREKQRPRMSKKESTYL</sequence>
<evidence type="ECO:0000313" key="3">
    <source>
        <dbReference type="RefSeq" id="XP_006825707.1"/>
    </source>
</evidence>
<dbReference type="Gene3D" id="1.10.150.50">
    <property type="entry name" value="Transcription Factor, Ets-1"/>
    <property type="match status" value="1"/>
</dbReference>
<dbReference type="Pfam" id="PF00536">
    <property type="entry name" value="SAM_1"/>
    <property type="match status" value="1"/>
</dbReference>